<feature type="domain" description="6-phosphogluconate dehydrogenase NADP-binding" evidence="3">
    <location>
        <begin position="3"/>
        <end position="161"/>
    </location>
</feature>
<dbReference type="SUPFAM" id="SSF48179">
    <property type="entry name" value="6-phosphogluconate dehydrogenase C-terminal domain-like"/>
    <property type="match status" value="1"/>
</dbReference>
<dbReference type="PANTHER" id="PTHR43580">
    <property type="entry name" value="OXIDOREDUCTASE GLYR1-RELATED"/>
    <property type="match status" value="1"/>
</dbReference>
<dbReference type="EMBL" id="JBHRTK010000008">
    <property type="protein sequence ID" value="MFC3205900.1"/>
    <property type="molecule type" value="Genomic_DNA"/>
</dbReference>
<feature type="domain" description="3-hydroxyisobutyrate dehydrogenase-like NAD-binding" evidence="4">
    <location>
        <begin position="164"/>
        <end position="282"/>
    </location>
</feature>
<dbReference type="InterPro" id="IPR006115">
    <property type="entry name" value="6PGDH_NADP-bd"/>
</dbReference>
<gene>
    <name evidence="5" type="ORF">ACFOHJ_06735</name>
</gene>
<evidence type="ECO:0000256" key="2">
    <source>
        <dbReference type="ARBA" id="ARBA00023027"/>
    </source>
</evidence>
<evidence type="ECO:0000259" key="4">
    <source>
        <dbReference type="Pfam" id="PF14833"/>
    </source>
</evidence>
<dbReference type="GO" id="GO:0016491">
    <property type="term" value="F:oxidoreductase activity"/>
    <property type="evidence" value="ECO:0007669"/>
    <property type="project" value="UniProtKB-KW"/>
</dbReference>
<dbReference type="SUPFAM" id="SSF51735">
    <property type="entry name" value="NAD(P)-binding Rossmann-fold domains"/>
    <property type="match status" value="1"/>
</dbReference>
<evidence type="ECO:0000313" key="5">
    <source>
        <dbReference type="EMBL" id="MFC3205900.1"/>
    </source>
</evidence>
<dbReference type="EC" id="1.1.-.-" evidence="5"/>
<dbReference type="PIRSF" id="PIRSF000103">
    <property type="entry name" value="HIBADH"/>
    <property type="match status" value="1"/>
</dbReference>
<dbReference type="Gene3D" id="3.40.50.720">
    <property type="entry name" value="NAD(P)-binding Rossmann-like Domain"/>
    <property type="match status" value="1"/>
</dbReference>
<dbReference type="InterPro" id="IPR008927">
    <property type="entry name" value="6-PGluconate_DH-like_C_sf"/>
</dbReference>
<dbReference type="Gene3D" id="1.10.1040.10">
    <property type="entry name" value="N-(1-d-carboxylethyl)-l-norvaline Dehydrogenase, domain 2"/>
    <property type="match status" value="1"/>
</dbReference>
<dbReference type="RefSeq" id="WP_378219719.1">
    <property type="nucleotide sequence ID" value="NZ_JBHRTK010000008.1"/>
</dbReference>
<dbReference type="Proteomes" id="UP001595583">
    <property type="component" value="Unassembled WGS sequence"/>
</dbReference>
<evidence type="ECO:0000259" key="3">
    <source>
        <dbReference type="Pfam" id="PF03446"/>
    </source>
</evidence>
<dbReference type="PANTHER" id="PTHR43580:SF2">
    <property type="entry name" value="CYTOKINE-LIKE NUCLEAR FACTOR N-PAC"/>
    <property type="match status" value="1"/>
</dbReference>
<dbReference type="InterPro" id="IPR036291">
    <property type="entry name" value="NAD(P)-bd_dom_sf"/>
</dbReference>
<sequence length="298" mass="31017">MSEIGFLGLGIMGRGMVRNLLKAGHEVTAWNRTKRDLPADLAKARVCSTVAEAVAGKKLVIVSLTGPDAQHDVLEGENGLFAVAENGATIVDTTTTDPALAADLAAQAGKRGLRYLDAPVFGSRNEAWEGKLDFICGGERATFDAVKPILESMAATVHYLGASGKGAAAKLVGNLLVAAQMVSLGEALSIARKAGLEPDALMGYLDVTDFSSGLIRGVGRASLKGDFAPNFYLKHMLKDARLIGAFARSLGVSAPASGMAAELYQGALNKGYGELNASALHKLQFELSGVEEKQAAGN</sequence>
<evidence type="ECO:0000313" key="6">
    <source>
        <dbReference type="Proteomes" id="UP001595583"/>
    </source>
</evidence>
<dbReference type="InterPro" id="IPR002204">
    <property type="entry name" value="3-OH-isobutyrate_DH-rel_CS"/>
</dbReference>
<keyword evidence="1 5" id="KW-0560">Oxidoreductase</keyword>
<dbReference type="Pfam" id="PF03446">
    <property type="entry name" value="NAD_binding_2"/>
    <property type="match status" value="1"/>
</dbReference>
<accession>A0ABV7K8U0</accession>
<protein>
    <submittedName>
        <fullName evidence="5">NAD(P)-dependent oxidoreductase</fullName>
        <ecNumber evidence="5">1.1.-.-</ecNumber>
    </submittedName>
</protein>
<dbReference type="InterPro" id="IPR013328">
    <property type="entry name" value="6PGD_dom2"/>
</dbReference>
<dbReference type="PROSITE" id="PS00895">
    <property type="entry name" value="3_HYDROXYISOBUT_DH"/>
    <property type="match status" value="1"/>
</dbReference>
<organism evidence="5 6">
    <name type="scientific">Aquamicrobium soli</name>
    <dbReference type="NCBI Taxonomy" id="1811518"/>
    <lineage>
        <taxon>Bacteria</taxon>
        <taxon>Pseudomonadati</taxon>
        <taxon>Pseudomonadota</taxon>
        <taxon>Alphaproteobacteria</taxon>
        <taxon>Hyphomicrobiales</taxon>
        <taxon>Phyllobacteriaceae</taxon>
        <taxon>Aquamicrobium</taxon>
    </lineage>
</organism>
<proteinExistence type="predicted"/>
<dbReference type="InterPro" id="IPR015815">
    <property type="entry name" value="HIBADH-related"/>
</dbReference>
<reference evidence="6" key="1">
    <citation type="journal article" date="2019" name="Int. J. Syst. Evol. Microbiol.">
        <title>The Global Catalogue of Microorganisms (GCM) 10K type strain sequencing project: providing services to taxonomists for standard genome sequencing and annotation.</title>
        <authorList>
            <consortium name="The Broad Institute Genomics Platform"/>
            <consortium name="The Broad Institute Genome Sequencing Center for Infectious Disease"/>
            <person name="Wu L."/>
            <person name="Ma J."/>
        </authorList>
    </citation>
    <scope>NUCLEOTIDE SEQUENCE [LARGE SCALE GENOMIC DNA]</scope>
    <source>
        <strain evidence="6">KCTC 52165</strain>
    </source>
</reference>
<evidence type="ECO:0000256" key="1">
    <source>
        <dbReference type="ARBA" id="ARBA00023002"/>
    </source>
</evidence>
<dbReference type="Pfam" id="PF14833">
    <property type="entry name" value="NAD_binding_11"/>
    <property type="match status" value="1"/>
</dbReference>
<dbReference type="InterPro" id="IPR029154">
    <property type="entry name" value="HIBADH-like_NADP-bd"/>
</dbReference>
<keyword evidence="2" id="KW-0520">NAD</keyword>
<name>A0ABV7K8U0_9HYPH</name>
<dbReference type="InterPro" id="IPR051265">
    <property type="entry name" value="HIBADH-related_NP60_sf"/>
</dbReference>
<keyword evidence="6" id="KW-1185">Reference proteome</keyword>
<comment type="caution">
    <text evidence="5">The sequence shown here is derived from an EMBL/GenBank/DDBJ whole genome shotgun (WGS) entry which is preliminary data.</text>
</comment>